<comment type="caution">
    <text evidence="2">The sequence shown here is derived from an EMBL/GenBank/DDBJ whole genome shotgun (WGS) entry which is preliminary data.</text>
</comment>
<dbReference type="Gene3D" id="2.40.128.690">
    <property type="entry name" value="YycH protein, domain 3-like"/>
    <property type="match status" value="1"/>
</dbReference>
<dbReference type="Proteomes" id="UP001579974">
    <property type="component" value="Unassembled WGS sequence"/>
</dbReference>
<reference evidence="2 3" key="1">
    <citation type="journal article" date="2024" name="Int. J. Mol. Sci.">
        <title>Exploration of Alicyclobacillus spp. Genome in Search of Antibiotic Resistance.</title>
        <authorList>
            <person name="Bucka-Kolendo J."/>
            <person name="Kiousi D.E."/>
            <person name="Dekowska A."/>
            <person name="Mikolajczuk-Szczyrba A."/>
            <person name="Karadedos D.M."/>
            <person name="Michael P."/>
            <person name="Galanis A."/>
            <person name="Sokolowska B."/>
        </authorList>
    </citation>
    <scope>NUCLEOTIDE SEQUENCE [LARGE SCALE GENOMIC DNA]</scope>
    <source>
        <strain evidence="2 3">KKP 3000</strain>
    </source>
</reference>
<organism evidence="2 3">
    <name type="scientific">Alicyclobacillus fastidiosus</name>
    <dbReference type="NCBI Taxonomy" id="392011"/>
    <lineage>
        <taxon>Bacteria</taxon>
        <taxon>Bacillati</taxon>
        <taxon>Bacillota</taxon>
        <taxon>Bacilli</taxon>
        <taxon>Bacillales</taxon>
        <taxon>Alicyclobacillaceae</taxon>
        <taxon>Alicyclobacillus</taxon>
    </lineage>
</organism>
<proteinExistence type="predicted"/>
<name>A0ABV5AGF5_9BACL</name>
<evidence type="ECO:0000313" key="3">
    <source>
        <dbReference type="Proteomes" id="UP001579974"/>
    </source>
</evidence>
<evidence type="ECO:0000313" key="2">
    <source>
        <dbReference type="EMBL" id="MFB5190920.1"/>
    </source>
</evidence>
<dbReference type="Pfam" id="PF09648">
    <property type="entry name" value="YycI"/>
    <property type="match status" value="1"/>
</dbReference>
<gene>
    <name evidence="2" type="primary">yycI</name>
    <name evidence="2" type="ORF">KKP3000_004416</name>
</gene>
<dbReference type="RefSeq" id="WP_275474658.1">
    <property type="nucleotide sequence ID" value="NZ_CP162940.1"/>
</dbReference>
<sequence length="275" mass="30555">MNWETAKNWLIALFLLLDLLLAWQLSSSRQMNNGYVESQSDLLANTKTLLAEHGLTLATDVPTKQPDLPSFRANQSVPSLKTLQQSIFPQASKVQVANEIGQVETESGQILLSPEGNWQVTFVPPRSLTNTRGPLTYVFQGDLYAVDAVTSSTRHQVFLQSYKGYPIFDESVETNQTKQALTSYSQSELTSIVETSTPKPVISALDALDSLANSVDKTDDTENNKILRVDLGFARKVPLYQTGVAANYWFPVWRVVTPDQTYYVNAFTGEVEIAP</sequence>
<dbReference type="InterPro" id="IPR018604">
    <property type="entry name" value="YycI-like"/>
</dbReference>
<accession>A0ABV5AGF5</accession>
<evidence type="ECO:0000259" key="1">
    <source>
        <dbReference type="Pfam" id="PF09648"/>
    </source>
</evidence>
<dbReference type="EMBL" id="JBDXSU010000008">
    <property type="protein sequence ID" value="MFB5190920.1"/>
    <property type="molecule type" value="Genomic_DNA"/>
</dbReference>
<protein>
    <submittedName>
        <fullName evidence="2">Two-component system regulatory protein YycI</fullName>
    </submittedName>
</protein>
<feature type="domain" description="Regulatory protein YycH-like" evidence="1">
    <location>
        <begin position="48"/>
        <end position="267"/>
    </location>
</feature>
<keyword evidence="3" id="KW-1185">Reference proteome</keyword>